<evidence type="ECO:0000313" key="3">
    <source>
        <dbReference type="Proteomes" id="UP001341840"/>
    </source>
</evidence>
<dbReference type="Proteomes" id="UP001341840">
    <property type="component" value="Unassembled WGS sequence"/>
</dbReference>
<gene>
    <name evidence="2" type="ORF">PIB30_042913</name>
</gene>
<organism evidence="2 3">
    <name type="scientific">Stylosanthes scabra</name>
    <dbReference type="NCBI Taxonomy" id="79078"/>
    <lineage>
        <taxon>Eukaryota</taxon>
        <taxon>Viridiplantae</taxon>
        <taxon>Streptophyta</taxon>
        <taxon>Embryophyta</taxon>
        <taxon>Tracheophyta</taxon>
        <taxon>Spermatophyta</taxon>
        <taxon>Magnoliopsida</taxon>
        <taxon>eudicotyledons</taxon>
        <taxon>Gunneridae</taxon>
        <taxon>Pentapetalae</taxon>
        <taxon>rosids</taxon>
        <taxon>fabids</taxon>
        <taxon>Fabales</taxon>
        <taxon>Fabaceae</taxon>
        <taxon>Papilionoideae</taxon>
        <taxon>50 kb inversion clade</taxon>
        <taxon>dalbergioids sensu lato</taxon>
        <taxon>Dalbergieae</taxon>
        <taxon>Pterocarpus clade</taxon>
        <taxon>Stylosanthes</taxon>
    </lineage>
</organism>
<reference evidence="2 3" key="1">
    <citation type="journal article" date="2023" name="Plants (Basel)">
        <title>Bridging the Gap: Combining Genomics and Transcriptomics Approaches to Understand Stylosanthes scabra, an Orphan Legume from the Brazilian Caatinga.</title>
        <authorList>
            <person name="Ferreira-Neto J.R.C."/>
            <person name="da Silva M.D."/>
            <person name="Binneck E."/>
            <person name="de Melo N.F."/>
            <person name="da Silva R.H."/>
            <person name="de Melo A.L.T.M."/>
            <person name="Pandolfi V."/>
            <person name="Bustamante F.O."/>
            <person name="Brasileiro-Vidal A.C."/>
            <person name="Benko-Iseppon A.M."/>
        </authorList>
    </citation>
    <scope>NUCLEOTIDE SEQUENCE [LARGE SCALE GENOMIC DNA]</scope>
    <source>
        <tissue evidence="2">Leaves</tissue>
    </source>
</reference>
<proteinExistence type="predicted"/>
<feature type="compositionally biased region" description="Acidic residues" evidence="1">
    <location>
        <begin position="37"/>
        <end position="67"/>
    </location>
</feature>
<accession>A0ABU6VDY1</accession>
<evidence type="ECO:0000313" key="2">
    <source>
        <dbReference type="EMBL" id="MED6171667.1"/>
    </source>
</evidence>
<name>A0ABU6VDY1_9FABA</name>
<dbReference type="EMBL" id="JASCZI010151282">
    <property type="protein sequence ID" value="MED6171667.1"/>
    <property type="molecule type" value="Genomic_DNA"/>
</dbReference>
<feature type="region of interest" description="Disordered" evidence="1">
    <location>
        <begin position="33"/>
        <end position="68"/>
    </location>
</feature>
<comment type="caution">
    <text evidence="2">The sequence shown here is derived from an EMBL/GenBank/DDBJ whole genome shotgun (WGS) entry which is preliminary data.</text>
</comment>
<evidence type="ECO:0000256" key="1">
    <source>
        <dbReference type="SAM" id="MobiDB-lite"/>
    </source>
</evidence>
<sequence length="160" mass="18224">MVQKRDEEADKKKARTEWLLELMAEIDKLGGSNDEYWIWDDSNEEDEEGSDKEGEEEEDVEEKDEKEEVNADLGIVSIEGIAEHVMVKIGSLTVPTDFHIIRATRNSKGDTPQVLLGRHFLKTAGFQLDYITETFSFNVGNVEETFHPVRPPASFNKNAH</sequence>
<dbReference type="InterPro" id="IPR021109">
    <property type="entry name" value="Peptidase_aspartic_dom_sf"/>
</dbReference>
<keyword evidence="3" id="KW-1185">Reference proteome</keyword>
<dbReference type="Gene3D" id="2.40.70.10">
    <property type="entry name" value="Acid Proteases"/>
    <property type="match status" value="1"/>
</dbReference>
<protein>
    <submittedName>
        <fullName evidence="2">Uncharacterized protein</fullName>
    </submittedName>
</protein>